<proteinExistence type="predicted"/>
<dbReference type="InterPro" id="IPR011330">
    <property type="entry name" value="Glyco_hydro/deAcase_b/a-brl"/>
</dbReference>
<evidence type="ECO:0000313" key="2">
    <source>
        <dbReference type="EMBL" id="RXI39644.1"/>
    </source>
</evidence>
<gene>
    <name evidence="2" type="ORF">CP963_09935</name>
</gene>
<dbReference type="SUPFAM" id="SSF88713">
    <property type="entry name" value="Glycoside hydrolase/deacetylase"/>
    <property type="match status" value="1"/>
</dbReference>
<protein>
    <recommendedName>
        <fullName evidence="1">NodB homology domain-containing protein</fullName>
    </recommendedName>
</protein>
<sequence>MLDNKIIIFGFIVNKQFKISYLIFFVIFTVNLFSNDSFYTISVCSTSSYKDAILCKDKVLNEHKFDILITKSKDTKYRTNYGFFNSYKEAKEIKKDLIYKIKKQKTFILEINKDIDFEVFEFYPKESQREKIAYLTFDDGPITGTRNILEVTQEEGISVSMFFIGKHIEDFKKIYEDALTYSNITIANHTYSHANGKYAKFYSDADLVVEDIKKADFILSQDRVSKIESEFLPVRLAGRNVFRLPEISKNDNALAQEQVEKELLAYDKIFEEGFYIYGWDLEWNYEANGKPVQTPMEIVNKMEYIHEKNYTRVENKVVLLMHDRMFANQFNGKENLQTLITLLKNNGWKFENIEQYL</sequence>
<organism evidence="2 3">
    <name type="scientific">Arcobacter cloacae</name>
    <dbReference type="NCBI Taxonomy" id="1054034"/>
    <lineage>
        <taxon>Bacteria</taxon>
        <taxon>Pseudomonadati</taxon>
        <taxon>Campylobacterota</taxon>
        <taxon>Epsilonproteobacteria</taxon>
        <taxon>Campylobacterales</taxon>
        <taxon>Arcobacteraceae</taxon>
        <taxon>Arcobacter</taxon>
    </lineage>
</organism>
<dbReference type="PANTHER" id="PTHR10587:SF125">
    <property type="entry name" value="POLYSACCHARIDE DEACETYLASE YHEN-RELATED"/>
    <property type="match status" value="1"/>
</dbReference>
<name>A0AA94JWY5_9BACT</name>
<reference evidence="2 3" key="1">
    <citation type="submission" date="2017-09" db="EMBL/GenBank/DDBJ databases">
        <title>Genomics of the genus Arcobacter.</title>
        <authorList>
            <person name="Perez-Cataluna A."/>
            <person name="Figueras M.J."/>
            <person name="Salas-Masso N."/>
        </authorList>
    </citation>
    <scope>NUCLEOTIDE SEQUENCE [LARGE SCALE GENOMIC DNA]</scope>
    <source>
        <strain evidence="2 3">CECT 7834</strain>
    </source>
</reference>
<dbReference type="Proteomes" id="UP000290378">
    <property type="component" value="Unassembled WGS sequence"/>
</dbReference>
<evidence type="ECO:0000259" key="1">
    <source>
        <dbReference type="PROSITE" id="PS51677"/>
    </source>
</evidence>
<keyword evidence="3" id="KW-1185">Reference proteome</keyword>
<dbReference type="Pfam" id="PF01522">
    <property type="entry name" value="Polysacc_deac_1"/>
    <property type="match status" value="1"/>
</dbReference>
<feature type="domain" description="NodB homology" evidence="1">
    <location>
        <begin position="131"/>
        <end position="351"/>
    </location>
</feature>
<dbReference type="GO" id="GO:0016810">
    <property type="term" value="F:hydrolase activity, acting on carbon-nitrogen (but not peptide) bonds"/>
    <property type="evidence" value="ECO:0007669"/>
    <property type="project" value="InterPro"/>
</dbReference>
<dbReference type="PROSITE" id="PS51677">
    <property type="entry name" value="NODB"/>
    <property type="match status" value="1"/>
</dbReference>
<dbReference type="InterPro" id="IPR002509">
    <property type="entry name" value="NODB_dom"/>
</dbReference>
<dbReference type="GO" id="GO:0005975">
    <property type="term" value="P:carbohydrate metabolic process"/>
    <property type="evidence" value="ECO:0007669"/>
    <property type="project" value="InterPro"/>
</dbReference>
<evidence type="ECO:0000313" key="3">
    <source>
        <dbReference type="Proteomes" id="UP000290378"/>
    </source>
</evidence>
<dbReference type="Gene3D" id="3.20.20.370">
    <property type="entry name" value="Glycoside hydrolase/deacetylase"/>
    <property type="match status" value="1"/>
</dbReference>
<dbReference type="InterPro" id="IPR050248">
    <property type="entry name" value="Polysacc_deacetylase_ArnD"/>
</dbReference>
<dbReference type="PANTHER" id="PTHR10587">
    <property type="entry name" value="GLYCOSYL TRANSFERASE-RELATED"/>
    <property type="match status" value="1"/>
</dbReference>
<comment type="caution">
    <text evidence="2">The sequence shown here is derived from an EMBL/GenBank/DDBJ whole genome shotgun (WGS) entry which is preliminary data.</text>
</comment>
<accession>A0AA94JWY5</accession>
<dbReference type="EMBL" id="NXII01000013">
    <property type="protein sequence ID" value="RXI39644.1"/>
    <property type="molecule type" value="Genomic_DNA"/>
</dbReference>
<dbReference type="AlphaFoldDB" id="A0AA94JWY5"/>